<evidence type="ECO:0000256" key="5">
    <source>
        <dbReference type="ARBA" id="ARBA00022692"/>
    </source>
</evidence>
<feature type="transmembrane region" description="Helical" evidence="8">
    <location>
        <begin position="263"/>
        <end position="282"/>
    </location>
</feature>
<evidence type="ECO:0000256" key="4">
    <source>
        <dbReference type="ARBA" id="ARBA00022475"/>
    </source>
</evidence>
<dbReference type="PANTHER" id="PTHR22911">
    <property type="entry name" value="ACYL-MALONYL CONDENSING ENZYME-RELATED"/>
    <property type="match status" value="1"/>
</dbReference>
<evidence type="ECO:0000256" key="2">
    <source>
        <dbReference type="ARBA" id="ARBA00007362"/>
    </source>
</evidence>
<evidence type="ECO:0000256" key="7">
    <source>
        <dbReference type="ARBA" id="ARBA00023136"/>
    </source>
</evidence>
<evidence type="ECO:0000259" key="9">
    <source>
        <dbReference type="Pfam" id="PF00892"/>
    </source>
</evidence>
<feature type="transmembrane region" description="Helical" evidence="8">
    <location>
        <begin position="209"/>
        <end position="228"/>
    </location>
</feature>
<name>A0A6G0WZN1_9STRA</name>
<accession>A0A6G0WZN1</accession>
<feature type="transmembrane region" description="Helical" evidence="8">
    <location>
        <begin position="121"/>
        <end position="139"/>
    </location>
</feature>
<dbReference type="EMBL" id="VJMJ01000126">
    <property type="protein sequence ID" value="KAF0733082.1"/>
    <property type="molecule type" value="Genomic_DNA"/>
</dbReference>
<feature type="transmembrane region" description="Helical" evidence="8">
    <location>
        <begin position="172"/>
        <end position="189"/>
    </location>
</feature>
<dbReference type="NCBIfam" id="TIGR00688">
    <property type="entry name" value="rarD"/>
    <property type="match status" value="1"/>
</dbReference>
<dbReference type="AlphaFoldDB" id="A0A6G0WZN1"/>
<evidence type="ECO:0000313" key="11">
    <source>
        <dbReference type="Proteomes" id="UP000481153"/>
    </source>
</evidence>
<dbReference type="VEuPathDB" id="FungiDB:AeMF1_019107"/>
<dbReference type="InterPro" id="IPR037185">
    <property type="entry name" value="EmrE-like"/>
</dbReference>
<dbReference type="GO" id="GO:0005886">
    <property type="term" value="C:plasma membrane"/>
    <property type="evidence" value="ECO:0007669"/>
    <property type="project" value="UniProtKB-SubCell"/>
</dbReference>
<dbReference type="InterPro" id="IPR000620">
    <property type="entry name" value="EamA_dom"/>
</dbReference>
<dbReference type="SUPFAM" id="SSF103481">
    <property type="entry name" value="Multidrug resistance efflux transporter EmrE"/>
    <property type="match status" value="2"/>
</dbReference>
<keyword evidence="7 8" id="KW-0472">Membrane</keyword>
<sequence length="331" mass="36104">MPLGYIYATLAYVTWGCYPLYWRQLVNVSPWQITAHRILWAFVFLLLYLVVTKQWSTTRAISRRDVMFSTASGLLVSAHWLVWLWTVNGQDIVEASLGSFLTSFVTMLLGVVFLHERLRRCEWIAVLLAFTGVVTVSIANREVPSTAFALAITFGLYGFVKKQTPLEAVHSTALEFGIMSISSLIYLIVVEAHGTPQGGSFGRGNLLTSLLLVGGGVVTAVPYVWFAAAAQRLPLTVLGLFACIVPTGNLVIGVAVYDEPFSAMKLVGFVCVWVGLAIFSVAKLSQTNRDDKMAILTPPQTIGAGVPILQEASPAELVLQGNADLVDRIAY</sequence>
<dbReference type="Proteomes" id="UP000481153">
    <property type="component" value="Unassembled WGS sequence"/>
</dbReference>
<dbReference type="Pfam" id="PF00892">
    <property type="entry name" value="EamA"/>
    <property type="match status" value="2"/>
</dbReference>
<keyword evidence="3" id="KW-0813">Transport</keyword>
<feature type="transmembrane region" description="Helical" evidence="8">
    <location>
        <begin position="145"/>
        <end position="160"/>
    </location>
</feature>
<comment type="similarity">
    <text evidence="2">Belongs to the EamA transporter family.</text>
</comment>
<feature type="transmembrane region" description="Helical" evidence="8">
    <location>
        <begin position="66"/>
        <end position="86"/>
    </location>
</feature>
<protein>
    <recommendedName>
        <fullName evidence="9">EamA domain-containing protein</fullName>
    </recommendedName>
</protein>
<feature type="domain" description="EamA" evidence="9">
    <location>
        <begin position="3"/>
        <end position="137"/>
    </location>
</feature>
<keyword evidence="5 8" id="KW-0812">Transmembrane</keyword>
<keyword evidence="11" id="KW-1185">Reference proteome</keyword>
<feature type="transmembrane region" description="Helical" evidence="8">
    <location>
        <begin position="92"/>
        <end position="114"/>
    </location>
</feature>
<feature type="transmembrane region" description="Helical" evidence="8">
    <location>
        <begin position="235"/>
        <end position="257"/>
    </location>
</feature>
<evidence type="ECO:0000256" key="6">
    <source>
        <dbReference type="ARBA" id="ARBA00022989"/>
    </source>
</evidence>
<reference evidence="10 11" key="1">
    <citation type="submission" date="2019-07" db="EMBL/GenBank/DDBJ databases">
        <title>Genomics analysis of Aphanomyces spp. identifies a new class of oomycete effector associated with host adaptation.</title>
        <authorList>
            <person name="Gaulin E."/>
        </authorList>
    </citation>
    <scope>NUCLEOTIDE SEQUENCE [LARGE SCALE GENOMIC DNA]</scope>
    <source>
        <strain evidence="10 11">ATCC 201684</strain>
    </source>
</reference>
<proteinExistence type="inferred from homology"/>
<feature type="transmembrane region" description="Helical" evidence="8">
    <location>
        <begin position="34"/>
        <end position="51"/>
    </location>
</feature>
<gene>
    <name evidence="10" type="ORF">Ae201684_009904</name>
</gene>
<comment type="caution">
    <text evidence="10">The sequence shown here is derived from an EMBL/GenBank/DDBJ whole genome shotgun (WGS) entry which is preliminary data.</text>
</comment>
<keyword evidence="4" id="KW-1003">Cell membrane</keyword>
<feature type="domain" description="EamA" evidence="9">
    <location>
        <begin position="147"/>
        <end position="280"/>
    </location>
</feature>
<dbReference type="InterPro" id="IPR004626">
    <property type="entry name" value="RarD"/>
</dbReference>
<evidence type="ECO:0000313" key="10">
    <source>
        <dbReference type="EMBL" id="KAF0733082.1"/>
    </source>
</evidence>
<organism evidence="10 11">
    <name type="scientific">Aphanomyces euteiches</name>
    <dbReference type="NCBI Taxonomy" id="100861"/>
    <lineage>
        <taxon>Eukaryota</taxon>
        <taxon>Sar</taxon>
        <taxon>Stramenopiles</taxon>
        <taxon>Oomycota</taxon>
        <taxon>Saprolegniomycetes</taxon>
        <taxon>Saprolegniales</taxon>
        <taxon>Verrucalvaceae</taxon>
        <taxon>Aphanomyces</taxon>
    </lineage>
</organism>
<keyword evidence="6 8" id="KW-1133">Transmembrane helix</keyword>
<evidence type="ECO:0000256" key="3">
    <source>
        <dbReference type="ARBA" id="ARBA00022448"/>
    </source>
</evidence>
<comment type="subcellular location">
    <subcellularLocation>
        <location evidence="1">Cell membrane</location>
        <topology evidence="1">Multi-pass membrane protein</topology>
    </subcellularLocation>
</comment>
<evidence type="ECO:0000256" key="1">
    <source>
        <dbReference type="ARBA" id="ARBA00004651"/>
    </source>
</evidence>
<feature type="transmembrane region" description="Helical" evidence="8">
    <location>
        <begin position="5"/>
        <end position="22"/>
    </location>
</feature>
<evidence type="ECO:0000256" key="8">
    <source>
        <dbReference type="SAM" id="Phobius"/>
    </source>
</evidence>
<dbReference type="PANTHER" id="PTHR22911:SF137">
    <property type="entry name" value="SOLUTE CARRIER FAMILY 35 MEMBER G2-RELATED"/>
    <property type="match status" value="1"/>
</dbReference>